<evidence type="ECO:0008006" key="3">
    <source>
        <dbReference type="Google" id="ProtNLM"/>
    </source>
</evidence>
<name>A0ABP1QDP2_9HEXA</name>
<evidence type="ECO:0000313" key="2">
    <source>
        <dbReference type="Proteomes" id="UP001642540"/>
    </source>
</evidence>
<reference evidence="1 2" key="1">
    <citation type="submission" date="2024-08" db="EMBL/GenBank/DDBJ databases">
        <authorList>
            <person name="Cucini C."/>
            <person name="Frati F."/>
        </authorList>
    </citation>
    <scope>NUCLEOTIDE SEQUENCE [LARGE SCALE GENOMIC DNA]</scope>
</reference>
<organism evidence="1 2">
    <name type="scientific">Orchesella dallaii</name>
    <dbReference type="NCBI Taxonomy" id="48710"/>
    <lineage>
        <taxon>Eukaryota</taxon>
        <taxon>Metazoa</taxon>
        <taxon>Ecdysozoa</taxon>
        <taxon>Arthropoda</taxon>
        <taxon>Hexapoda</taxon>
        <taxon>Collembola</taxon>
        <taxon>Entomobryomorpha</taxon>
        <taxon>Entomobryoidea</taxon>
        <taxon>Orchesellidae</taxon>
        <taxon>Orchesellinae</taxon>
        <taxon>Orchesella</taxon>
    </lineage>
</organism>
<evidence type="ECO:0000313" key="1">
    <source>
        <dbReference type="EMBL" id="CAL8099584.1"/>
    </source>
</evidence>
<dbReference type="EMBL" id="CAXLJM020000032">
    <property type="protein sequence ID" value="CAL8099584.1"/>
    <property type="molecule type" value="Genomic_DNA"/>
</dbReference>
<dbReference type="Proteomes" id="UP001642540">
    <property type="component" value="Unassembled WGS sequence"/>
</dbReference>
<protein>
    <recommendedName>
        <fullName evidence="3">Fibronectin type-III domain-containing protein</fullName>
    </recommendedName>
</protein>
<accession>A0ABP1QDP2</accession>
<sequence length="156" mass="17675">MILSTLRDTLRADDLDIPPRPTLEAVDLGMYRKSNGTSSSMYKLFLIQHPPPIGRPSNAIDVVQLEIFGCVQRTNHPDITRWKQIAQVDLRKKKAHHMSRKHIDGSVKSSVKIAGFSSGFRYQIVIRGMDARGKRSLFSKPVYIVPECREENATND</sequence>
<proteinExistence type="predicted"/>
<comment type="caution">
    <text evidence="1">The sequence shown here is derived from an EMBL/GenBank/DDBJ whole genome shotgun (WGS) entry which is preliminary data.</text>
</comment>
<keyword evidence="2" id="KW-1185">Reference proteome</keyword>
<gene>
    <name evidence="1" type="ORF">ODALV1_LOCUS10282</name>
</gene>